<dbReference type="Proteomes" id="UP000735302">
    <property type="component" value="Unassembled WGS sequence"/>
</dbReference>
<reference evidence="1 2" key="1">
    <citation type="journal article" date="2021" name="Elife">
        <title>Chloroplast acquisition without the gene transfer in kleptoplastic sea slugs, Plakobranchus ocellatus.</title>
        <authorList>
            <person name="Maeda T."/>
            <person name="Takahashi S."/>
            <person name="Yoshida T."/>
            <person name="Shimamura S."/>
            <person name="Takaki Y."/>
            <person name="Nagai Y."/>
            <person name="Toyoda A."/>
            <person name="Suzuki Y."/>
            <person name="Arimoto A."/>
            <person name="Ishii H."/>
            <person name="Satoh N."/>
            <person name="Nishiyama T."/>
            <person name="Hasebe M."/>
            <person name="Maruyama T."/>
            <person name="Minagawa J."/>
            <person name="Obokata J."/>
            <person name="Shigenobu S."/>
        </authorList>
    </citation>
    <scope>NUCLEOTIDE SEQUENCE [LARGE SCALE GENOMIC DNA]</scope>
</reference>
<evidence type="ECO:0000313" key="1">
    <source>
        <dbReference type="EMBL" id="GFN89108.1"/>
    </source>
</evidence>
<evidence type="ECO:0000313" key="2">
    <source>
        <dbReference type="Proteomes" id="UP000735302"/>
    </source>
</evidence>
<dbReference type="AlphaFoldDB" id="A0AAV3Z511"/>
<protein>
    <submittedName>
        <fullName evidence="1">Uncharacterized protein</fullName>
    </submittedName>
</protein>
<accession>A0AAV3Z511</accession>
<dbReference type="EMBL" id="BLXT01001916">
    <property type="protein sequence ID" value="GFN89108.1"/>
    <property type="molecule type" value="Genomic_DNA"/>
</dbReference>
<keyword evidence="2" id="KW-1185">Reference proteome</keyword>
<sequence>MFGTGDTLNGESMIGNEDTLNLESMFGTTDTLKRESIIGTIDTLNLESMFGTTDTLKRESMINGYHCPHNQPTRSIRFPNFLFCSCTSHSKPFPLKRRS</sequence>
<gene>
    <name evidence="1" type="ORF">PoB_001561400</name>
</gene>
<name>A0AAV3Z511_9GAST</name>
<proteinExistence type="predicted"/>
<comment type="caution">
    <text evidence="1">The sequence shown here is derived from an EMBL/GenBank/DDBJ whole genome shotgun (WGS) entry which is preliminary data.</text>
</comment>
<organism evidence="1 2">
    <name type="scientific">Plakobranchus ocellatus</name>
    <dbReference type="NCBI Taxonomy" id="259542"/>
    <lineage>
        <taxon>Eukaryota</taxon>
        <taxon>Metazoa</taxon>
        <taxon>Spiralia</taxon>
        <taxon>Lophotrochozoa</taxon>
        <taxon>Mollusca</taxon>
        <taxon>Gastropoda</taxon>
        <taxon>Heterobranchia</taxon>
        <taxon>Euthyneura</taxon>
        <taxon>Panpulmonata</taxon>
        <taxon>Sacoglossa</taxon>
        <taxon>Placobranchoidea</taxon>
        <taxon>Plakobranchidae</taxon>
        <taxon>Plakobranchus</taxon>
    </lineage>
</organism>